<reference evidence="10" key="2">
    <citation type="submission" date="2021-01" db="EMBL/GenBank/DDBJ databases">
        <authorList>
            <person name="Stull G."/>
            <person name="Qu X.-J."/>
            <person name="Parins-Fukuchi C."/>
            <person name="Yang Y.-Y."/>
            <person name="Yang J.-B."/>
            <person name="Yang Z.-Y."/>
            <person name="Hu Y."/>
            <person name="Ma H."/>
            <person name="Soltis P."/>
            <person name="Soltis D."/>
            <person name="Li D.-Z."/>
            <person name="Smith S."/>
            <person name="Yi T.-S."/>
        </authorList>
    </citation>
    <scope>NUCLEOTIDE SEQUENCE</scope>
</reference>
<evidence type="ECO:0000256" key="4">
    <source>
        <dbReference type="ARBA" id="ARBA00022694"/>
    </source>
</evidence>
<evidence type="ECO:0000256" key="3">
    <source>
        <dbReference type="ARBA" id="ARBA00022664"/>
    </source>
</evidence>
<dbReference type="GO" id="GO:0003723">
    <property type="term" value="F:RNA binding"/>
    <property type="evidence" value="ECO:0007669"/>
    <property type="project" value="UniProtKB-KW"/>
</dbReference>
<proteinExistence type="inferred from homology"/>
<comment type="subcellular location">
    <subcellularLocation>
        <location evidence="6">Plastid</location>
        <location evidence="6">Chloroplast</location>
    </subcellularLocation>
</comment>
<keyword evidence="3 6" id="KW-0507">mRNA processing</keyword>
<evidence type="ECO:0000256" key="2">
    <source>
        <dbReference type="ARBA" id="ARBA00022640"/>
    </source>
</evidence>
<gene>
    <name evidence="6 10" type="primary">matK</name>
</gene>
<protein>
    <recommendedName>
        <fullName evidence="6">Maturase K</fullName>
    </recommendedName>
    <alternativeName>
        <fullName evidence="6">Intron maturase</fullName>
    </alternativeName>
</protein>
<dbReference type="GO" id="GO:0006397">
    <property type="term" value="P:mRNA processing"/>
    <property type="evidence" value="ECO:0007669"/>
    <property type="project" value="UniProtKB-KW"/>
</dbReference>
<evidence type="ECO:0000256" key="1">
    <source>
        <dbReference type="ARBA" id="ARBA00006621"/>
    </source>
</evidence>
<dbReference type="PANTHER" id="PTHR34811">
    <property type="entry name" value="MATURASE K"/>
    <property type="match status" value="1"/>
</dbReference>
<dbReference type="GO" id="GO:0009507">
    <property type="term" value="C:chloroplast"/>
    <property type="evidence" value="ECO:0007669"/>
    <property type="project" value="UniProtKB-SubCell"/>
</dbReference>
<reference evidence="10" key="1">
    <citation type="journal article" date="2021" name="Nat. Plants">
        <title>Gene duplications and phylogenomic conflict underlie major pulses of phenotypic evolution in gymnosperms.</title>
        <authorList>
            <person name="Stull G.W."/>
            <person name="Qu X.J."/>
            <person name="Parins-Fukuchi C."/>
            <person name="Yang Y.Y."/>
            <person name="Yang J.B."/>
            <person name="Yang Z.Y."/>
            <person name="Hu Y."/>
            <person name="Ma H."/>
            <person name="Soltis P.S."/>
            <person name="Soltis D.E."/>
            <person name="Li D.Z."/>
            <person name="Smith S.A."/>
            <person name="Yi T.S."/>
        </authorList>
    </citation>
    <scope>NUCLEOTIDE SEQUENCE</scope>
</reference>
<comment type="function">
    <text evidence="6 7">Usually encoded in the trnK tRNA gene intron. Probably assists in splicing its own and other chloroplast group II introns.</text>
</comment>
<evidence type="ECO:0000256" key="6">
    <source>
        <dbReference type="HAMAP-Rule" id="MF_01390"/>
    </source>
</evidence>
<keyword evidence="4 6" id="KW-0819">tRNA processing</keyword>
<comment type="similarity">
    <text evidence="1 6">Belongs to the intron maturase 2 family. MatK subfamily.</text>
</comment>
<dbReference type="GO" id="GO:0008033">
    <property type="term" value="P:tRNA processing"/>
    <property type="evidence" value="ECO:0007669"/>
    <property type="project" value="UniProtKB-KW"/>
</dbReference>
<dbReference type="InterPro" id="IPR024937">
    <property type="entry name" value="Domain_X"/>
</dbReference>
<name>A0A8F8SV96_9CONI</name>
<keyword evidence="2 7" id="KW-0934">Plastid</keyword>
<dbReference type="GO" id="GO:0008380">
    <property type="term" value="P:RNA splicing"/>
    <property type="evidence" value="ECO:0007669"/>
    <property type="project" value="UniProtKB-UniRule"/>
</dbReference>
<dbReference type="InterPro" id="IPR002866">
    <property type="entry name" value="Maturase_MatK"/>
</dbReference>
<dbReference type="InterPro" id="IPR024942">
    <property type="entry name" value="Maturase_MatK_N"/>
</dbReference>
<feature type="domain" description="Domain X" evidence="8">
    <location>
        <begin position="400"/>
        <end position="504"/>
    </location>
</feature>
<dbReference type="Pfam" id="PF01824">
    <property type="entry name" value="MatK_N"/>
    <property type="match status" value="1"/>
</dbReference>
<dbReference type="AlphaFoldDB" id="A0A8F8SV96"/>
<keyword evidence="7 10" id="KW-0150">Chloroplast</keyword>
<keyword evidence="5 6" id="KW-0694">RNA-binding</keyword>
<evidence type="ECO:0000259" key="9">
    <source>
        <dbReference type="Pfam" id="PF01824"/>
    </source>
</evidence>
<accession>A0A8F8SV96</accession>
<geneLocation type="chloroplast" evidence="10"/>
<evidence type="ECO:0000313" key="10">
    <source>
        <dbReference type="EMBL" id="QYB21892.1"/>
    </source>
</evidence>
<evidence type="ECO:0000259" key="8">
    <source>
        <dbReference type="Pfam" id="PF01348"/>
    </source>
</evidence>
<evidence type="ECO:0000256" key="5">
    <source>
        <dbReference type="ARBA" id="ARBA00022884"/>
    </source>
</evidence>
<evidence type="ECO:0000256" key="7">
    <source>
        <dbReference type="RuleBase" id="RU004226"/>
    </source>
</evidence>
<dbReference type="PANTHER" id="PTHR34811:SF1">
    <property type="entry name" value="MATURASE K"/>
    <property type="match status" value="1"/>
</dbReference>
<dbReference type="HAMAP" id="MF_01390">
    <property type="entry name" value="MatK"/>
    <property type="match status" value="1"/>
</dbReference>
<feature type="domain" description="Maturase MatK N-terminal" evidence="9">
    <location>
        <begin position="36"/>
        <end position="366"/>
    </location>
</feature>
<dbReference type="EMBL" id="MW470986">
    <property type="protein sequence ID" value="QYB21892.1"/>
    <property type="molecule type" value="Genomic_DNA"/>
</dbReference>
<organism evidence="10">
    <name type="scientific">Papuacedrus papuana</name>
    <dbReference type="NCBI Taxonomy" id="103977"/>
    <lineage>
        <taxon>Eukaryota</taxon>
        <taxon>Viridiplantae</taxon>
        <taxon>Streptophyta</taxon>
        <taxon>Embryophyta</taxon>
        <taxon>Tracheophyta</taxon>
        <taxon>Spermatophyta</taxon>
        <taxon>Pinopsida</taxon>
        <taxon>Pinidae</taxon>
        <taxon>Conifers II</taxon>
        <taxon>Cupressales</taxon>
        <taxon>Cupressaceae</taxon>
        <taxon>Papuacedrus</taxon>
    </lineage>
</organism>
<sequence length="561" mass="67566">MKIYAKKIIRYVFLFQLDRTMYSLIIQEGSGGFSKMDEFQRNSNKYRSWQQFFLYPLFFREDLYAIAHDHHLDKSGSSEPTEILVSHFFSFLTVKRSIRRIRKQKNSISLFGNSDPNKFIECNKNFYFKSILEGFTVVLEVSFAMRSKHLIKGMNGWNSLRSIHCIFPLMEDKLPHSNYISDIRVPYSIHPEILVRIFRRWIRDAPSLHLLRSILYEWKNSFIQKKLEKALITQRKNTRFSLFLWNSYMYECESLIIPLFKRFFNSQSLLYGSFPDRTHFEKKIKEIVLFPPHKMKKKKIWLLKDSFIHYVRYGERSLLALKGTHFQMKKCRYYLFHFWQYYFHLWFQPYRICSLELYKTYFSFLGFFLHVKMRPLVVRAKMLDDLFITDLIFDELNPISPIRSILFSLAKEKFCDISGWPISKLSWTSLSDDDILDRFDRIWINLFHYYSGSINQDGLYHIKYILLLSCAKTLACKHKSTIRVVREQLGSELFTKSFSKERELISSSFSKTRSQRERIWNSEISQINPLANFWQKKQNKQIENLFRPMKCLLSNCQDQFL</sequence>
<dbReference type="Pfam" id="PF01348">
    <property type="entry name" value="Intron_maturas2"/>
    <property type="match status" value="1"/>
</dbReference>